<proteinExistence type="predicted"/>
<dbReference type="InterPro" id="IPR001647">
    <property type="entry name" value="HTH_TetR"/>
</dbReference>
<evidence type="ECO:0000313" key="8">
    <source>
        <dbReference type="Proteomes" id="UP001164390"/>
    </source>
</evidence>
<evidence type="ECO:0000256" key="4">
    <source>
        <dbReference type="ARBA" id="ARBA00023163"/>
    </source>
</evidence>
<dbReference type="SUPFAM" id="SSF46689">
    <property type="entry name" value="Homeodomain-like"/>
    <property type="match status" value="1"/>
</dbReference>
<keyword evidence="1" id="KW-0678">Repressor</keyword>
<dbReference type="PRINTS" id="PR00455">
    <property type="entry name" value="HTHTETR"/>
</dbReference>
<dbReference type="PANTHER" id="PTHR30055">
    <property type="entry name" value="HTH-TYPE TRANSCRIPTIONAL REGULATOR RUTR"/>
    <property type="match status" value="1"/>
</dbReference>
<dbReference type="EMBL" id="CP094970">
    <property type="protein sequence ID" value="UYM03514.1"/>
    <property type="molecule type" value="Genomic_DNA"/>
</dbReference>
<dbReference type="Pfam" id="PF00440">
    <property type="entry name" value="TetR_N"/>
    <property type="match status" value="1"/>
</dbReference>
<dbReference type="Gene3D" id="1.10.357.10">
    <property type="entry name" value="Tetracycline Repressor, domain 2"/>
    <property type="match status" value="1"/>
</dbReference>
<evidence type="ECO:0000256" key="2">
    <source>
        <dbReference type="ARBA" id="ARBA00023015"/>
    </source>
</evidence>
<gene>
    <name evidence="7" type="ORF">L0C25_13195</name>
</gene>
<keyword evidence="4" id="KW-0804">Transcription</keyword>
<evidence type="ECO:0000259" key="6">
    <source>
        <dbReference type="PROSITE" id="PS50977"/>
    </source>
</evidence>
<dbReference type="RefSeq" id="WP_271632124.1">
    <property type="nucleotide sequence ID" value="NZ_CP094970.1"/>
</dbReference>
<feature type="DNA-binding region" description="H-T-H motif" evidence="5">
    <location>
        <begin position="25"/>
        <end position="44"/>
    </location>
</feature>
<dbReference type="GO" id="GO:0003700">
    <property type="term" value="F:DNA-binding transcription factor activity"/>
    <property type="evidence" value="ECO:0007669"/>
    <property type="project" value="TreeGrafter"/>
</dbReference>
<dbReference type="Proteomes" id="UP001164390">
    <property type="component" value="Chromosome"/>
</dbReference>
<dbReference type="PROSITE" id="PS50977">
    <property type="entry name" value="HTH_TETR_2"/>
    <property type="match status" value="1"/>
</dbReference>
<dbReference type="Pfam" id="PF13977">
    <property type="entry name" value="TetR_C_6"/>
    <property type="match status" value="1"/>
</dbReference>
<sequence length="194" mass="20291">MSDAREVILRAAARCIARSGVRGLRVLDVASEAGVSSGLLYYHFGDRDGLLAATLGHINDTALGHRARGANAGSATERLVELLVEEVADADDVRDQATAWNEIRAVSAFTPDLSANLMKATAAWQSDIAAAVREAQAADGVAAAADADALAVALTALVEGIAARWIGGDLDTLQSRTILRDTTLRLLGTKEGQR</sequence>
<protein>
    <submittedName>
        <fullName evidence="7">TetR/AcrR family transcriptional regulator</fullName>
    </submittedName>
</protein>
<dbReference type="InterPro" id="IPR009057">
    <property type="entry name" value="Homeodomain-like_sf"/>
</dbReference>
<dbReference type="PANTHER" id="PTHR30055:SF234">
    <property type="entry name" value="HTH-TYPE TRANSCRIPTIONAL REGULATOR BETI"/>
    <property type="match status" value="1"/>
</dbReference>
<organism evidence="7 8">
    <name type="scientific">Solicola gregarius</name>
    <dbReference type="NCBI Taxonomy" id="2908642"/>
    <lineage>
        <taxon>Bacteria</taxon>
        <taxon>Bacillati</taxon>
        <taxon>Actinomycetota</taxon>
        <taxon>Actinomycetes</taxon>
        <taxon>Propionibacteriales</taxon>
        <taxon>Nocardioidaceae</taxon>
        <taxon>Solicola</taxon>
    </lineage>
</organism>
<dbReference type="GO" id="GO:0000976">
    <property type="term" value="F:transcription cis-regulatory region binding"/>
    <property type="evidence" value="ECO:0007669"/>
    <property type="project" value="TreeGrafter"/>
</dbReference>
<keyword evidence="3 5" id="KW-0238">DNA-binding</keyword>
<dbReference type="SUPFAM" id="SSF48498">
    <property type="entry name" value="Tetracyclin repressor-like, C-terminal domain"/>
    <property type="match status" value="1"/>
</dbReference>
<feature type="domain" description="HTH tetR-type" evidence="6">
    <location>
        <begin position="2"/>
        <end position="62"/>
    </location>
</feature>
<evidence type="ECO:0000256" key="1">
    <source>
        <dbReference type="ARBA" id="ARBA00022491"/>
    </source>
</evidence>
<dbReference type="AlphaFoldDB" id="A0AA46TER0"/>
<keyword evidence="8" id="KW-1185">Reference proteome</keyword>
<keyword evidence="2" id="KW-0805">Transcription regulation</keyword>
<name>A0AA46TER0_9ACTN</name>
<accession>A0AA46TER0</accession>
<dbReference type="InterPro" id="IPR039538">
    <property type="entry name" value="BetI_C"/>
</dbReference>
<evidence type="ECO:0000256" key="5">
    <source>
        <dbReference type="PROSITE-ProRule" id="PRU00335"/>
    </source>
</evidence>
<reference evidence="7" key="1">
    <citation type="submission" date="2022-01" db="EMBL/GenBank/DDBJ databases">
        <title>Nocardioidaceae gen. sp. A5X3R13.</title>
        <authorList>
            <person name="Lopez Marin M.A."/>
            <person name="Uhlik O."/>
        </authorList>
    </citation>
    <scope>NUCLEOTIDE SEQUENCE</scope>
    <source>
        <strain evidence="7">A5X3R13</strain>
    </source>
</reference>
<dbReference type="InterPro" id="IPR036271">
    <property type="entry name" value="Tet_transcr_reg_TetR-rel_C_sf"/>
</dbReference>
<evidence type="ECO:0000256" key="3">
    <source>
        <dbReference type="ARBA" id="ARBA00023125"/>
    </source>
</evidence>
<evidence type="ECO:0000313" key="7">
    <source>
        <dbReference type="EMBL" id="UYM03514.1"/>
    </source>
</evidence>
<dbReference type="KEGG" id="sgrg:L0C25_13195"/>
<dbReference type="InterPro" id="IPR050109">
    <property type="entry name" value="HTH-type_TetR-like_transc_reg"/>
</dbReference>